<gene>
    <name evidence="14" type="primary">TMEM163</name>
    <name evidence="14" type="ORF">AWC38_SpisGene77</name>
</gene>
<evidence type="ECO:0000256" key="9">
    <source>
        <dbReference type="ARBA" id="ARBA00023136"/>
    </source>
</evidence>
<comment type="caution">
    <text evidence="14">The sequence shown here is derived from an EMBL/GenBank/DDBJ whole genome shotgun (WGS) entry which is preliminary data.</text>
</comment>
<dbReference type="GO" id="GO:0031901">
    <property type="term" value="C:early endosome membrane"/>
    <property type="evidence" value="ECO:0007669"/>
    <property type="project" value="UniProtKB-SubCell"/>
</dbReference>
<feature type="region of interest" description="Disordered" evidence="11">
    <location>
        <begin position="1"/>
        <end position="21"/>
    </location>
</feature>
<dbReference type="Gene3D" id="1.20.1510.10">
    <property type="entry name" value="Cation efflux protein transmembrane domain"/>
    <property type="match status" value="1"/>
</dbReference>
<proteinExistence type="inferred from homology"/>
<feature type="transmembrane region" description="Helical" evidence="12">
    <location>
        <begin position="164"/>
        <end position="181"/>
    </location>
</feature>
<feature type="transmembrane region" description="Helical" evidence="12">
    <location>
        <begin position="61"/>
        <end position="83"/>
    </location>
</feature>
<dbReference type="OrthoDB" id="5970311at2759"/>
<evidence type="ECO:0000256" key="5">
    <source>
        <dbReference type="ARBA" id="ARBA00022753"/>
    </source>
</evidence>
<evidence type="ECO:0000256" key="12">
    <source>
        <dbReference type="SAM" id="Phobius"/>
    </source>
</evidence>
<dbReference type="SUPFAM" id="SSF161111">
    <property type="entry name" value="Cation efflux protein transmembrane domain-like"/>
    <property type="match status" value="1"/>
</dbReference>
<evidence type="ECO:0000313" key="14">
    <source>
        <dbReference type="EMBL" id="PFX34869.1"/>
    </source>
</evidence>
<feature type="transmembrane region" description="Helical" evidence="12">
    <location>
        <begin position="131"/>
        <end position="152"/>
    </location>
</feature>
<dbReference type="InterPro" id="IPR058533">
    <property type="entry name" value="Cation_efflux_TM"/>
</dbReference>
<dbReference type="GO" id="GO:0030672">
    <property type="term" value="C:synaptic vesicle membrane"/>
    <property type="evidence" value="ECO:0007669"/>
    <property type="project" value="UniProtKB-SubCell"/>
</dbReference>
<reference evidence="15" key="1">
    <citation type="journal article" date="2017" name="bioRxiv">
        <title>Comparative analysis of the genomes of Stylophora pistillata and Acropora digitifera provides evidence for extensive differences between species of corals.</title>
        <authorList>
            <person name="Voolstra C.R."/>
            <person name="Li Y."/>
            <person name="Liew Y.J."/>
            <person name="Baumgarten S."/>
            <person name="Zoccola D."/>
            <person name="Flot J.-F."/>
            <person name="Tambutte S."/>
            <person name="Allemand D."/>
            <person name="Aranda M."/>
        </authorList>
    </citation>
    <scope>NUCLEOTIDE SEQUENCE [LARGE SCALE GENOMIC DNA]</scope>
</reference>
<keyword evidence="4 12" id="KW-0812">Transmembrane</keyword>
<feature type="compositionally biased region" description="Polar residues" evidence="11">
    <location>
        <begin position="1"/>
        <end position="14"/>
    </location>
</feature>
<dbReference type="PANTHER" id="PTHR31937">
    <property type="entry name" value="TRANSMEMBRANE PROTEIN 163"/>
    <property type="match status" value="1"/>
</dbReference>
<organism evidence="14 15">
    <name type="scientific">Stylophora pistillata</name>
    <name type="common">Smooth cauliflower coral</name>
    <dbReference type="NCBI Taxonomy" id="50429"/>
    <lineage>
        <taxon>Eukaryota</taxon>
        <taxon>Metazoa</taxon>
        <taxon>Cnidaria</taxon>
        <taxon>Anthozoa</taxon>
        <taxon>Hexacorallia</taxon>
        <taxon>Scleractinia</taxon>
        <taxon>Astrocoeniina</taxon>
        <taxon>Pocilloporidae</taxon>
        <taxon>Stylophora</taxon>
    </lineage>
</organism>
<dbReference type="InterPro" id="IPR026765">
    <property type="entry name" value="Tmem163"/>
</dbReference>
<comment type="similarity">
    <text evidence="3">Belongs to the TMEM163 family.</text>
</comment>
<keyword evidence="9 12" id="KW-0472">Membrane</keyword>
<evidence type="ECO:0000259" key="13">
    <source>
        <dbReference type="Pfam" id="PF01545"/>
    </source>
</evidence>
<evidence type="ECO:0000256" key="8">
    <source>
        <dbReference type="ARBA" id="ARBA00023018"/>
    </source>
</evidence>
<protein>
    <submittedName>
        <fullName evidence="14">Transmembrane protein 163</fullName>
    </submittedName>
</protein>
<evidence type="ECO:0000256" key="4">
    <source>
        <dbReference type="ARBA" id="ARBA00022692"/>
    </source>
</evidence>
<dbReference type="EMBL" id="LSMT01000001">
    <property type="protein sequence ID" value="PFX34869.1"/>
    <property type="molecule type" value="Genomic_DNA"/>
</dbReference>
<keyword evidence="10" id="KW-0968">Cytoplasmic vesicle</keyword>
<evidence type="ECO:0000256" key="3">
    <source>
        <dbReference type="ARBA" id="ARBA00008731"/>
    </source>
</evidence>
<dbReference type="GO" id="GO:0008324">
    <property type="term" value="F:monoatomic cation transmembrane transporter activity"/>
    <property type="evidence" value="ECO:0007669"/>
    <property type="project" value="InterPro"/>
</dbReference>
<feature type="transmembrane region" description="Helical" evidence="12">
    <location>
        <begin position="202"/>
        <end position="221"/>
    </location>
</feature>
<keyword evidence="8" id="KW-0770">Synapse</keyword>
<dbReference type="Pfam" id="PF01545">
    <property type="entry name" value="Cation_efflux"/>
    <property type="match status" value="1"/>
</dbReference>
<evidence type="ECO:0000313" key="15">
    <source>
        <dbReference type="Proteomes" id="UP000225706"/>
    </source>
</evidence>
<evidence type="ECO:0000256" key="7">
    <source>
        <dbReference type="ARBA" id="ARBA00022989"/>
    </source>
</evidence>
<keyword evidence="7 12" id="KW-1133">Transmembrane helix</keyword>
<comment type="subcellular location">
    <subcellularLocation>
        <location evidence="2">Cytoplasmic vesicle</location>
        <location evidence="2">Secretory vesicle</location>
        <location evidence="2">Synaptic vesicle membrane</location>
        <topology evidence="2">Multi-pass membrane protein</topology>
    </subcellularLocation>
    <subcellularLocation>
        <location evidence="1">Early endosome membrane</location>
    </subcellularLocation>
</comment>
<evidence type="ECO:0000256" key="10">
    <source>
        <dbReference type="ARBA" id="ARBA00023329"/>
    </source>
</evidence>
<evidence type="ECO:0000256" key="2">
    <source>
        <dbReference type="ARBA" id="ARBA00004644"/>
    </source>
</evidence>
<name>A0A2B4T0D4_STYPI</name>
<keyword evidence="5" id="KW-0967">Endosome</keyword>
<feature type="transmembrane region" description="Helical" evidence="12">
    <location>
        <begin position="233"/>
        <end position="255"/>
    </location>
</feature>
<sequence>MESGSDSPSSQRSLTMEAFTDEDEEDKQHLLDKHCVSYLEETKAPIRTFLPQNFREKWSRAAFMASIASLLVTVAFSLLSFVASKSTESSSIFASALDGIMGAFNSLAVAWRFRDASNGELAPKREKISAFGIAVTFMLSGSATIAIAILHLMAKDYPEKPDELIIILASSFSCYFFLALIQDCIAKKLDSISLKASAIDSWLAAGMSLGVLVSTFIYRQLGKSVWMLDHSVALFIGFISVIYGIHLIFQIVFCAKLPKLC</sequence>
<evidence type="ECO:0000256" key="11">
    <source>
        <dbReference type="SAM" id="MobiDB-lite"/>
    </source>
</evidence>
<dbReference type="AlphaFoldDB" id="A0A2B4T0D4"/>
<dbReference type="PANTHER" id="PTHR31937:SF2">
    <property type="entry name" value="TRANSMEMBRANE PROTEIN 163"/>
    <property type="match status" value="1"/>
</dbReference>
<feature type="transmembrane region" description="Helical" evidence="12">
    <location>
        <begin position="89"/>
        <end position="111"/>
    </location>
</feature>
<evidence type="ECO:0000256" key="6">
    <source>
        <dbReference type="ARBA" id="ARBA00022833"/>
    </source>
</evidence>
<evidence type="ECO:0000256" key="1">
    <source>
        <dbReference type="ARBA" id="ARBA00004146"/>
    </source>
</evidence>
<accession>A0A2B4T0D4</accession>
<dbReference type="InterPro" id="IPR027469">
    <property type="entry name" value="Cation_efflux_TMD_sf"/>
</dbReference>
<dbReference type="Proteomes" id="UP000225706">
    <property type="component" value="Unassembled WGS sequence"/>
</dbReference>
<feature type="domain" description="Cation efflux protein transmembrane" evidence="13">
    <location>
        <begin position="67"/>
        <end position="248"/>
    </location>
</feature>
<keyword evidence="6" id="KW-0862">Zinc</keyword>
<keyword evidence="15" id="KW-1185">Reference proteome</keyword>